<feature type="region of interest" description="Disordered" evidence="1">
    <location>
        <begin position="151"/>
        <end position="176"/>
    </location>
</feature>
<sequence length="176" mass="19467">MFRNAKHENLQSHQRTLKKVNRTMDDAEEEGQPMVNEAKVYASEVIDDVKQEASKIAEQHLQNVACQISGVAKAFAITAENLKNEHSWIADGARQAAQKRDKISESLRENDFGALVHDFENYTRKQPALVLGGAAIAGFFLTKLLKDSSNHDDVTVSEKSNQNNLGVRSSGNTRGS</sequence>
<evidence type="ECO:0000256" key="1">
    <source>
        <dbReference type="SAM" id="MobiDB-lite"/>
    </source>
</evidence>
<keyword evidence="3" id="KW-1185">Reference proteome</keyword>
<protein>
    <recommendedName>
        <fullName evidence="4">DUF883 domain-containing protein</fullName>
    </recommendedName>
</protein>
<proteinExistence type="predicted"/>
<reference evidence="2 3" key="1">
    <citation type="submission" date="2018-03" db="EMBL/GenBank/DDBJ databases">
        <title>Draft genome of Nitrosomonas supralitoralis APG5.</title>
        <authorList>
            <person name="Urakawa H."/>
            <person name="Lopez J.V."/>
        </authorList>
    </citation>
    <scope>NUCLEOTIDE SEQUENCE [LARGE SCALE GENOMIC DNA]</scope>
    <source>
        <strain evidence="2 3">APG5</strain>
    </source>
</reference>
<gene>
    <name evidence="2" type="ORF">C7H79_10660</name>
</gene>
<organism evidence="2 3">
    <name type="scientific">Nitrosomonas supralitoralis</name>
    <dbReference type="NCBI Taxonomy" id="2116706"/>
    <lineage>
        <taxon>Bacteria</taxon>
        <taxon>Pseudomonadati</taxon>
        <taxon>Pseudomonadota</taxon>
        <taxon>Betaproteobacteria</taxon>
        <taxon>Nitrosomonadales</taxon>
        <taxon>Nitrosomonadaceae</taxon>
        <taxon>Nitrosomonas</taxon>
    </lineage>
</organism>
<evidence type="ECO:0000313" key="2">
    <source>
        <dbReference type="EMBL" id="PSJ16954.1"/>
    </source>
</evidence>
<comment type="caution">
    <text evidence="2">The sequence shown here is derived from an EMBL/GenBank/DDBJ whole genome shotgun (WGS) entry which is preliminary data.</text>
</comment>
<accession>A0A2P7NU08</accession>
<dbReference type="EMBL" id="PXXU01000031">
    <property type="protein sequence ID" value="PSJ16954.1"/>
    <property type="molecule type" value="Genomic_DNA"/>
</dbReference>
<feature type="compositionally biased region" description="Polar residues" evidence="1">
    <location>
        <begin position="157"/>
        <end position="176"/>
    </location>
</feature>
<evidence type="ECO:0008006" key="4">
    <source>
        <dbReference type="Google" id="ProtNLM"/>
    </source>
</evidence>
<name>A0A2P7NU08_9PROT</name>
<dbReference type="Proteomes" id="UP000241912">
    <property type="component" value="Unassembled WGS sequence"/>
</dbReference>
<evidence type="ECO:0000313" key="3">
    <source>
        <dbReference type="Proteomes" id="UP000241912"/>
    </source>
</evidence>
<dbReference type="AlphaFoldDB" id="A0A2P7NU08"/>